<protein>
    <submittedName>
        <fullName evidence="1">Uncharacterized protein</fullName>
    </submittedName>
</protein>
<accession>A0ACC0UTJ0</accession>
<comment type="caution">
    <text evidence="1">The sequence shown here is derived from an EMBL/GenBank/DDBJ whole genome shotgun (WGS) entry which is preliminary data.</text>
</comment>
<dbReference type="EMBL" id="CM047947">
    <property type="protein sequence ID" value="KAI9896971.1"/>
    <property type="molecule type" value="Genomic_DNA"/>
</dbReference>
<gene>
    <name evidence="1" type="ORF">N3K66_007993</name>
</gene>
<reference evidence="1" key="1">
    <citation type="submission" date="2022-10" db="EMBL/GenBank/DDBJ databases">
        <title>Complete Genome of Trichothecium roseum strain YXFP-22015, a Plant Pathogen Isolated from Citrus.</title>
        <authorList>
            <person name="Wang Y."/>
            <person name="Zhu L."/>
        </authorList>
    </citation>
    <scope>NUCLEOTIDE SEQUENCE</scope>
    <source>
        <strain evidence="1">YXFP-22015</strain>
    </source>
</reference>
<evidence type="ECO:0000313" key="2">
    <source>
        <dbReference type="Proteomes" id="UP001163324"/>
    </source>
</evidence>
<keyword evidence="2" id="KW-1185">Reference proteome</keyword>
<sequence>MSLQTRKTRIVCISDTHNCQVKLPAGDVLIHAGDLTNKGSFQELSRAVKWLESANFEAKIVVAGNHDMTLDETFYSEQGHNFHNANVQDTSRCIALLRCSPSLTYLCHESATIRLASPTGPRTTFKVFGSPRSPAHPSGICAFAYAAAQTATTPCSELTSAWDDVPLDADVVVTHTPMRTHCDETSSRRAAGCEALRRQMWRVRPRLAVCGHVHEGRGAERISWDLSSRNVGHAEGSVTTWNDPGQGNNKLSLVDLTGRKAPSLANDGSHPASSSSSSSSAAAANGVNSTSGVSGSGDAQLHSTIGLGGDPSASSRCDGEALSGRIGRRETCVINAAIMAVSYPHIGGKKLNKPMVVDLDLPIWDEDQLNEKKEKKKIGKKSM</sequence>
<proteinExistence type="predicted"/>
<name>A0ACC0UTJ0_9HYPO</name>
<dbReference type="Proteomes" id="UP001163324">
    <property type="component" value="Chromosome 8"/>
</dbReference>
<organism evidence="1 2">
    <name type="scientific">Trichothecium roseum</name>
    <dbReference type="NCBI Taxonomy" id="47278"/>
    <lineage>
        <taxon>Eukaryota</taxon>
        <taxon>Fungi</taxon>
        <taxon>Dikarya</taxon>
        <taxon>Ascomycota</taxon>
        <taxon>Pezizomycotina</taxon>
        <taxon>Sordariomycetes</taxon>
        <taxon>Hypocreomycetidae</taxon>
        <taxon>Hypocreales</taxon>
        <taxon>Hypocreales incertae sedis</taxon>
        <taxon>Trichothecium</taxon>
    </lineage>
</organism>
<evidence type="ECO:0000313" key="1">
    <source>
        <dbReference type="EMBL" id="KAI9896971.1"/>
    </source>
</evidence>